<dbReference type="EMBL" id="JAQQWP010000010">
    <property type="protein sequence ID" value="KAK8096832.1"/>
    <property type="molecule type" value="Genomic_DNA"/>
</dbReference>
<feature type="transmembrane region" description="Helical" evidence="2">
    <location>
        <begin position="733"/>
        <end position="755"/>
    </location>
</feature>
<feature type="compositionally biased region" description="Basic and acidic residues" evidence="1">
    <location>
        <begin position="1"/>
        <end position="10"/>
    </location>
</feature>
<feature type="transmembrane region" description="Helical" evidence="2">
    <location>
        <begin position="125"/>
        <end position="145"/>
    </location>
</feature>
<keyword evidence="4" id="KW-1185">Reference proteome</keyword>
<evidence type="ECO:0000256" key="2">
    <source>
        <dbReference type="SAM" id="Phobius"/>
    </source>
</evidence>
<keyword evidence="2" id="KW-0812">Transmembrane</keyword>
<dbReference type="AlphaFoldDB" id="A0AAW0QFQ5"/>
<feature type="compositionally biased region" description="Acidic residues" evidence="1">
    <location>
        <begin position="808"/>
        <end position="817"/>
    </location>
</feature>
<gene>
    <name evidence="3" type="ORF">PG999_012776</name>
</gene>
<organism evidence="3 4">
    <name type="scientific">Apiospora kogelbergensis</name>
    <dbReference type="NCBI Taxonomy" id="1337665"/>
    <lineage>
        <taxon>Eukaryota</taxon>
        <taxon>Fungi</taxon>
        <taxon>Dikarya</taxon>
        <taxon>Ascomycota</taxon>
        <taxon>Pezizomycotina</taxon>
        <taxon>Sordariomycetes</taxon>
        <taxon>Xylariomycetidae</taxon>
        <taxon>Amphisphaeriales</taxon>
        <taxon>Apiosporaceae</taxon>
        <taxon>Apiospora</taxon>
    </lineage>
</organism>
<feature type="transmembrane region" description="Helical" evidence="2">
    <location>
        <begin position="165"/>
        <end position="189"/>
    </location>
</feature>
<feature type="region of interest" description="Disordered" evidence="1">
    <location>
        <begin position="1"/>
        <end position="76"/>
    </location>
</feature>
<name>A0AAW0QFQ5_9PEZI</name>
<evidence type="ECO:0000256" key="1">
    <source>
        <dbReference type="SAM" id="MobiDB-lite"/>
    </source>
</evidence>
<evidence type="ECO:0000313" key="4">
    <source>
        <dbReference type="Proteomes" id="UP001392437"/>
    </source>
</evidence>
<protein>
    <submittedName>
        <fullName evidence="3">Uncharacterized protein</fullName>
    </submittedName>
</protein>
<sequence length="817" mass="90169">MSQHDVELRQRMSSAGMYSPLGDTHHGLNPVSPPDPSHASRRFSQYSQVPQAHDDDTPSGTRPLLHQQGSSRASSYSFPKTDYAHIQGQDGTHKTEAESLHAFGVPKKVLETSWVRFFQSWPVHLTALAATAAVTYIGSARVFWYPEEGPMVLGQQLTHDITSNLLQLVAKVHEIMIIFSLSAIALSMFRRRLVGDGIRLGFLTGGYRVGDLAYLASPSFWHQGLDNTRPWEVLLCGFLVFATIMSTLVGPVSAVLLVPALGWFDYAPGTAFSNIASPIIYWRRQDLVWAPTMEVTRNTKRCVRSSGIYLSVCPARGFREINEWVKDWPATDLSSPLLFQSTTSSIGRRLEFAQAGPDRSVTLSTTPSDFLLHSIGLFQNYIGITNVGEVSGNSRYRLATRGESTVQGTKFSSVLYQPMVQSKCNVYDLDDFMKTDKVFYPTKDFNCMGDKDCQSRKDIPRQLEPKKSRFKDGKVEEDVTSFFSETNSSVVYIAGKITEPVVGQAGPKVYLCNMIASWMPAQYSTDQTVSSVLQSTMNSADSMQAAFANKNPATPDLQGRVVRFNDGWLKLLSPMINQTGTYRWTSLDALTEHFSSSKDANGNDKNANDSGQPRTGDGTALETFLAKVFGVYLTEGLARTSTQHDTMVKLREDATVLSYANLNKQHHPRLSVSNITAVDDKTHVHDALQNKTVNMSLDAYKEFLGSMLPINIEAERYGYGTGQQRKTLHFAQAIMGIYVGTVVLYAAAIAVGHVLELCHLRSRHGHRIRVLSVAAWDDLQGLIMLALKTPAPGGDLMDAGGGSHVDPDLEEGCEGSR</sequence>
<accession>A0AAW0QFQ5</accession>
<evidence type="ECO:0000313" key="3">
    <source>
        <dbReference type="EMBL" id="KAK8096832.1"/>
    </source>
</evidence>
<feature type="region of interest" description="Disordered" evidence="1">
    <location>
        <begin position="595"/>
        <end position="617"/>
    </location>
</feature>
<dbReference type="Proteomes" id="UP001392437">
    <property type="component" value="Unassembled WGS sequence"/>
</dbReference>
<comment type="caution">
    <text evidence="3">The sequence shown here is derived from an EMBL/GenBank/DDBJ whole genome shotgun (WGS) entry which is preliminary data.</text>
</comment>
<feature type="transmembrane region" description="Helical" evidence="2">
    <location>
        <begin position="233"/>
        <end position="264"/>
    </location>
</feature>
<proteinExistence type="predicted"/>
<keyword evidence="2" id="KW-1133">Transmembrane helix</keyword>
<feature type="compositionally biased region" description="Low complexity" evidence="1">
    <location>
        <begin position="597"/>
        <end position="611"/>
    </location>
</feature>
<keyword evidence="2" id="KW-0472">Membrane</keyword>
<feature type="compositionally biased region" description="Polar residues" evidence="1">
    <location>
        <begin position="67"/>
        <end position="76"/>
    </location>
</feature>
<feature type="region of interest" description="Disordered" evidence="1">
    <location>
        <begin position="796"/>
        <end position="817"/>
    </location>
</feature>
<reference evidence="3 4" key="1">
    <citation type="submission" date="2023-01" db="EMBL/GenBank/DDBJ databases">
        <title>Analysis of 21 Apiospora genomes using comparative genomics revels a genus with tremendous synthesis potential of carbohydrate active enzymes and secondary metabolites.</title>
        <authorList>
            <person name="Sorensen T."/>
        </authorList>
    </citation>
    <scope>NUCLEOTIDE SEQUENCE [LARGE SCALE GENOMIC DNA]</scope>
    <source>
        <strain evidence="3 4">CBS 117206</strain>
    </source>
</reference>